<dbReference type="PANTHER" id="PTHR31223:SF70">
    <property type="entry name" value="LOG FAMILY PROTEIN YJL055W"/>
    <property type="match status" value="1"/>
</dbReference>
<sequence length="221" mass="23991">MGSIEGTTDQAFINKPFTVAVFCGAHPGSSPVFAESARSLAQALHGQQWRLVYGGGTVGLMGEVSRALVSLSGSEAVHGIIPSELVSVERKRSSINADEDERTKSYGSLTVVKDMHARKSMMAEEADAFVALPGGFGTMEEVMEIITWSYLGIHAKPIVLFNVNGYYDSIIQWVKKAVVSGFVDEKNSDIVVEASTAEDVIEAVRNYRVPQGRFDLNWGSR</sequence>
<dbReference type="GO" id="GO:0005829">
    <property type="term" value="C:cytosol"/>
    <property type="evidence" value="ECO:0007669"/>
    <property type="project" value="TreeGrafter"/>
</dbReference>
<accession>A0A6A5ZJY0</accession>
<keyword evidence="2" id="KW-1185">Reference proteome</keyword>
<dbReference type="Gene3D" id="3.40.50.450">
    <property type="match status" value="1"/>
</dbReference>
<evidence type="ECO:0000313" key="1">
    <source>
        <dbReference type="EMBL" id="KAF2118738.1"/>
    </source>
</evidence>
<proteinExistence type="predicted"/>
<dbReference type="AlphaFoldDB" id="A0A6A5ZJY0"/>
<dbReference type="Proteomes" id="UP000799770">
    <property type="component" value="Unassembled WGS sequence"/>
</dbReference>
<dbReference type="InterPro" id="IPR005269">
    <property type="entry name" value="LOG"/>
</dbReference>
<gene>
    <name evidence="1" type="ORF">BDV96DRAFT_568402</name>
</gene>
<name>A0A6A5ZJY0_9PLEO</name>
<dbReference type="NCBIfam" id="TIGR00730">
    <property type="entry name" value="Rossman fold protein, TIGR00730 family"/>
    <property type="match status" value="1"/>
</dbReference>
<organism evidence="1 2">
    <name type="scientific">Lophiotrema nucula</name>
    <dbReference type="NCBI Taxonomy" id="690887"/>
    <lineage>
        <taxon>Eukaryota</taxon>
        <taxon>Fungi</taxon>
        <taxon>Dikarya</taxon>
        <taxon>Ascomycota</taxon>
        <taxon>Pezizomycotina</taxon>
        <taxon>Dothideomycetes</taxon>
        <taxon>Pleosporomycetidae</taxon>
        <taxon>Pleosporales</taxon>
        <taxon>Lophiotremataceae</taxon>
        <taxon>Lophiotrema</taxon>
    </lineage>
</organism>
<dbReference type="OrthoDB" id="414463at2759"/>
<protein>
    <recommendedName>
        <fullName evidence="3">Lysine decarboxylase-like protein-like protein</fullName>
    </recommendedName>
</protein>
<dbReference type="EMBL" id="ML977316">
    <property type="protein sequence ID" value="KAF2118738.1"/>
    <property type="molecule type" value="Genomic_DNA"/>
</dbReference>
<dbReference type="InterPro" id="IPR031100">
    <property type="entry name" value="LOG_fam"/>
</dbReference>
<dbReference type="Pfam" id="PF03641">
    <property type="entry name" value="Lysine_decarbox"/>
    <property type="match status" value="1"/>
</dbReference>
<dbReference type="GO" id="GO:0016799">
    <property type="term" value="F:hydrolase activity, hydrolyzing N-glycosyl compounds"/>
    <property type="evidence" value="ECO:0007669"/>
    <property type="project" value="TreeGrafter"/>
</dbReference>
<evidence type="ECO:0008006" key="3">
    <source>
        <dbReference type="Google" id="ProtNLM"/>
    </source>
</evidence>
<dbReference type="SUPFAM" id="SSF102405">
    <property type="entry name" value="MCP/YpsA-like"/>
    <property type="match status" value="1"/>
</dbReference>
<dbReference type="PANTHER" id="PTHR31223">
    <property type="entry name" value="LOG FAMILY PROTEIN YJL055W"/>
    <property type="match status" value="1"/>
</dbReference>
<evidence type="ECO:0000313" key="2">
    <source>
        <dbReference type="Proteomes" id="UP000799770"/>
    </source>
</evidence>
<dbReference type="GO" id="GO:0009691">
    <property type="term" value="P:cytokinin biosynthetic process"/>
    <property type="evidence" value="ECO:0007669"/>
    <property type="project" value="InterPro"/>
</dbReference>
<reference evidence="1" key="1">
    <citation type="journal article" date="2020" name="Stud. Mycol.">
        <title>101 Dothideomycetes genomes: a test case for predicting lifestyles and emergence of pathogens.</title>
        <authorList>
            <person name="Haridas S."/>
            <person name="Albert R."/>
            <person name="Binder M."/>
            <person name="Bloem J."/>
            <person name="Labutti K."/>
            <person name="Salamov A."/>
            <person name="Andreopoulos B."/>
            <person name="Baker S."/>
            <person name="Barry K."/>
            <person name="Bills G."/>
            <person name="Bluhm B."/>
            <person name="Cannon C."/>
            <person name="Castanera R."/>
            <person name="Culley D."/>
            <person name="Daum C."/>
            <person name="Ezra D."/>
            <person name="Gonzalez J."/>
            <person name="Henrissat B."/>
            <person name="Kuo A."/>
            <person name="Liang C."/>
            <person name="Lipzen A."/>
            <person name="Lutzoni F."/>
            <person name="Magnuson J."/>
            <person name="Mondo S."/>
            <person name="Nolan M."/>
            <person name="Ohm R."/>
            <person name="Pangilinan J."/>
            <person name="Park H.-J."/>
            <person name="Ramirez L."/>
            <person name="Alfaro M."/>
            <person name="Sun H."/>
            <person name="Tritt A."/>
            <person name="Yoshinaga Y."/>
            <person name="Zwiers L.-H."/>
            <person name="Turgeon B."/>
            <person name="Goodwin S."/>
            <person name="Spatafora J."/>
            <person name="Crous P."/>
            <person name="Grigoriev I."/>
        </authorList>
    </citation>
    <scope>NUCLEOTIDE SEQUENCE</scope>
    <source>
        <strain evidence="1">CBS 627.86</strain>
    </source>
</reference>